<organism evidence="1">
    <name type="scientific">Spongospora subterranea</name>
    <dbReference type="NCBI Taxonomy" id="70186"/>
    <lineage>
        <taxon>Eukaryota</taxon>
        <taxon>Sar</taxon>
        <taxon>Rhizaria</taxon>
        <taxon>Endomyxa</taxon>
        <taxon>Phytomyxea</taxon>
        <taxon>Plasmodiophorida</taxon>
        <taxon>Plasmodiophoridae</taxon>
        <taxon>Spongospora</taxon>
    </lineage>
</organism>
<protein>
    <submittedName>
        <fullName evidence="1">Uncharacterized protein</fullName>
    </submittedName>
</protein>
<evidence type="ECO:0000313" key="1">
    <source>
        <dbReference type="EMBL" id="CRZ09244.1"/>
    </source>
</evidence>
<name>A0A0H5RKI6_9EUKA</name>
<accession>A0A0H5RKI6</accession>
<reference evidence="1" key="1">
    <citation type="submission" date="2015-04" db="EMBL/GenBank/DDBJ databases">
        <title>The genome sequence of the plant pathogenic Rhizarian Plasmodiophora brassicae reveals insights in its biotrophic life cycle and the origin of chitin synthesis.</title>
        <authorList>
            <person name="Schwelm A."/>
            <person name="Fogelqvist J."/>
            <person name="Knaust A."/>
            <person name="Julke S."/>
            <person name="Lilja T."/>
            <person name="Dhandapani V."/>
            <person name="Bonilla-Rosso G."/>
            <person name="Karlsson M."/>
            <person name="Shevchenko A."/>
            <person name="Choi S.R."/>
            <person name="Kim H.G."/>
            <person name="Park J.Y."/>
            <person name="Lim Y.P."/>
            <person name="Ludwig-Muller J."/>
            <person name="Dixelius C."/>
        </authorList>
    </citation>
    <scope>NUCLEOTIDE SEQUENCE</scope>
    <source>
        <tissue evidence="1">Potato root galls</tissue>
    </source>
</reference>
<dbReference type="AlphaFoldDB" id="A0A0H5RKI6"/>
<sequence>MSDPTQTRKICTFAVDVSGTHLPESAAFDIMYKRVVDKLRPRRSKDDSFQLGPLVKQASVAAINYSQEIPGNIDVYRAVLLSDYGIVHDRVFREHDLYSVMDMNTMYLL</sequence>
<proteinExistence type="predicted"/>
<dbReference type="EMBL" id="HACM01008802">
    <property type="protein sequence ID" value="CRZ09244.1"/>
    <property type="molecule type" value="Transcribed_RNA"/>
</dbReference>